<protein>
    <submittedName>
        <fullName evidence="1">Uncharacterized protein</fullName>
    </submittedName>
</protein>
<reference evidence="1 2" key="1">
    <citation type="submission" date="2016-04" db="EMBL/GenBank/DDBJ databases">
        <title>A degradative enzymes factory behind the ericoid mycorrhizal symbiosis.</title>
        <authorList>
            <consortium name="DOE Joint Genome Institute"/>
            <person name="Martino E."/>
            <person name="Morin E."/>
            <person name="Grelet G."/>
            <person name="Kuo A."/>
            <person name="Kohler A."/>
            <person name="Daghino S."/>
            <person name="Barry K."/>
            <person name="Choi C."/>
            <person name="Cichocki N."/>
            <person name="Clum A."/>
            <person name="Copeland A."/>
            <person name="Hainaut M."/>
            <person name="Haridas S."/>
            <person name="Labutti K."/>
            <person name="Lindquist E."/>
            <person name="Lipzen A."/>
            <person name="Khouja H.-R."/>
            <person name="Murat C."/>
            <person name="Ohm R."/>
            <person name="Olson A."/>
            <person name="Spatafora J."/>
            <person name="Veneault-Fourrey C."/>
            <person name="Henrissat B."/>
            <person name="Grigoriev I."/>
            <person name="Martin F."/>
            <person name="Perotto S."/>
        </authorList>
    </citation>
    <scope>NUCLEOTIDE SEQUENCE [LARGE SCALE GENOMIC DNA]</scope>
    <source>
        <strain evidence="1 2">E</strain>
    </source>
</reference>
<organism evidence="1 2">
    <name type="scientific">Hyaloscypha bicolor E</name>
    <dbReference type="NCBI Taxonomy" id="1095630"/>
    <lineage>
        <taxon>Eukaryota</taxon>
        <taxon>Fungi</taxon>
        <taxon>Dikarya</taxon>
        <taxon>Ascomycota</taxon>
        <taxon>Pezizomycotina</taxon>
        <taxon>Leotiomycetes</taxon>
        <taxon>Helotiales</taxon>
        <taxon>Hyaloscyphaceae</taxon>
        <taxon>Hyaloscypha</taxon>
        <taxon>Hyaloscypha bicolor</taxon>
    </lineage>
</organism>
<gene>
    <name evidence="1" type="ORF">K444DRAFT_343594</name>
</gene>
<dbReference type="RefSeq" id="XP_024739397.1">
    <property type="nucleotide sequence ID" value="XM_024872046.1"/>
</dbReference>
<dbReference type="AlphaFoldDB" id="A0A2J6THK5"/>
<dbReference type="GeneID" id="36580128"/>
<keyword evidence="2" id="KW-1185">Reference proteome</keyword>
<proteinExistence type="predicted"/>
<dbReference type="InParanoid" id="A0A2J6THK5"/>
<sequence>MDLLCLDLGMKLVVVLQRPFSFPRARVDSSHHVAQDVPRSKHVARSRVRGSRDQISLLQRIVDLPLWYLVVDMLIRAEVLEKLHGKETKRRRVVYLRRRNKTNSLRTRHSKAKPGRMPLILPRETKVFCIETPAVKCENSMSSLYLFAVSDTLYEVIVM</sequence>
<dbReference type="EMBL" id="KZ613783">
    <property type="protein sequence ID" value="PMD62493.1"/>
    <property type="molecule type" value="Genomic_DNA"/>
</dbReference>
<dbReference type="Proteomes" id="UP000235371">
    <property type="component" value="Unassembled WGS sequence"/>
</dbReference>
<evidence type="ECO:0000313" key="1">
    <source>
        <dbReference type="EMBL" id="PMD62493.1"/>
    </source>
</evidence>
<name>A0A2J6THK5_9HELO</name>
<evidence type="ECO:0000313" key="2">
    <source>
        <dbReference type="Proteomes" id="UP000235371"/>
    </source>
</evidence>
<accession>A0A2J6THK5</accession>